<dbReference type="PROSITE" id="PS50043">
    <property type="entry name" value="HTH_LUXR_2"/>
    <property type="match status" value="1"/>
</dbReference>
<reference evidence="7" key="1">
    <citation type="journal article" date="2015" name="Nature">
        <title>Complex archaea that bridge the gap between prokaryotes and eukaryotes.</title>
        <authorList>
            <person name="Spang A."/>
            <person name="Saw J.H."/>
            <person name="Jorgensen S.L."/>
            <person name="Zaremba-Niedzwiedzka K."/>
            <person name="Martijn J."/>
            <person name="Lind A.E."/>
            <person name="van Eijk R."/>
            <person name="Schleper C."/>
            <person name="Guy L."/>
            <person name="Ettema T.J."/>
        </authorList>
    </citation>
    <scope>NUCLEOTIDE SEQUENCE</scope>
</reference>
<dbReference type="Pfam" id="PF00196">
    <property type="entry name" value="GerE"/>
    <property type="match status" value="1"/>
</dbReference>
<dbReference type="Gene3D" id="3.40.50.2300">
    <property type="match status" value="1"/>
</dbReference>
<dbReference type="SMART" id="SM00421">
    <property type="entry name" value="HTH_LUXR"/>
    <property type="match status" value="1"/>
</dbReference>
<dbReference type="InterPro" id="IPR058245">
    <property type="entry name" value="NreC/VraR/RcsB-like_REC"/>
</dbReference>
<dbReference type="InterPro" id="IPR016032">
    <property type="entry name" value="Sig_transdc_resp-reg_C-effctor"/>
</dbReference>
<gene>
    <name evidence="7" type="ORF">LCGC14_1706490</name>
</gene>
<evidence type="ECO:0000256" key="3">
    <source>
        <dbReference type="ARBA" id="ARBA00023125"/>
    </source>
</evidence>
<feature type="domain" description="HTH luxR-type" evidence="5">
    <location>
        <begin position="142"/>
        <end position="207"/>
    </location>
</feature>
<dbReference type="InterPro" id="IPR011006">
    <property type="entry name" value="CheY-like_superfamily"/>
</dbReference>
<evidence type="ECO:0000259" key="5">
    <source>
        <dbReference type="PROSITE" id="PS50043"/>
    </source>
</evidence>
<dbReference type="EMBL" id="LAZR01015155">
    <property type="protein sequence ID" value="KKM14400.1"/>
    <property type="molecule type" value="Genomic_DNA"/>
</dbReference>
<dbReference type="GO" id="GO:0006355">
    <property type="term" value="P:regulation of DNA-templated transcription"/>
    <property type="evidence" value="ECO:0007669"/>
    <property type="project" value="InterPro"/>
</dbReference>
<dbReference type="InterPro" id="IPR039420">
    <property type="entry name" value="WalR-like"/>
</dbReference>
<dbReference type="PRINTS" id="PR00038">
    <property type="entry name" value="HTHLUXR"/>
</dbReference>
<evidence type="ECO:0000259" key="6">
    <source>
        <dbReference type="PROSITE" id="PS50110"/>
    </source>
</evidence>
<dbReference type="CDD" id="cd06170">
    <property type="entry name" value="LuxR_C_like"/>
    <property type="match status" value="1"/>
</dbReference>
<dbReference type="CDD" id="cd17535">
    <property type="entry name" value="REC_NarL-like"/>
    <property type="match status" value="1"/>
</dbReference>
<dbReference type="InterPro" id="IPR001789">
    <property type="entry name" value="Sig_transdc_resp-reg_receiver"/>
</dbReference>
<evidence type="ECO:0000256" key="1">
    <source>
        <dbReference type="ARBA" id="ARBA00022553"/>
    </source>
</evidence>
<evidence type="ECO:0000256" key="4">
    <source>
        <dbReference type="ARBA" id="ARBA00023163"/>
    </source>
</evidence>
<organism evidence="7">
    <name type="scientific">marine sediment metagenome</name>
    <dbReference type="NCBI Taxonomy" id="412755"/>
    <lineage>
        <taxon>unclassified sequences</taxon>
        <taxon>metagenomes</taxon>
        <taxon>ecological metagenomes</taxon>
    </lineage>
</organism>
<evidence type="ECO:0000313" key="7">
    <source>
        <dbReference type="EMBL" id="KKM14400.1"/>
    </source>
</evidence>
<dbReference type="SUPFAM" id="SSF46894">
    <property type="entry name" value="C-terminal effector domain of the bipartite response regulators"/>
    <property type="match status" value="1"/>
</dbReference>
<sequence length="210" mass="23497">MIRILIVDDHTVVRSGIRHILSETPDISVEAEASSGHEALEQLRRIPVDMVLLDISMPDRSGLDMLKDFRAEHPEIQILILTMHPEEQYAVRALKNGASGYLTKDSAHSELIDAIRKISSGRKYITASLAERLAGMLDINIEQSQHEKLSNRELEVMLLIASGESMTGVADALNLSIKTVSTYKSRILEKMDLRSTADIIRYAIKNNLSY</sequence>
<dbReference type="InterPro" id="IPR000792">
    <property type="entry name" value="Tscrpt_reg_LuxR_C"/>
</dbReference>
<dbReference type="SUPFAM" id="SSF52172">
    <property type="entry name" value="CheY-like"/>
    <property type="match status" value="1"/>
</dbReference>
<dbReference type="AlphaFoldDB" id="A0A0F9KGH1"/>
<keyword evidence="3" id="KW-0238">DNA-binding</keyword>
<keyword evidence="4" id="KW-0804">Transcription</keyword>
<dbReference type="PANTHER" id="PTHR43214:SF41">
    <property type="entry name" value="NITRATE_NITRITE RESPONSE REGULATOR PROTEIN NARP"/>
    <property type="match status" value="1"/>
</dbReference>
<dbReference type="GO" id="GO:0000160">
    <property type="term" value="P:phosphorelay signal transduction system"/>
    <property type="evidence" value="ECO:0007669"/>
    <property type="project" value="InterPro"/>
</dbReference>
<keyword evidence="2" id="KW-0805">Transcription regulation</keyword>
<keyword evidence="1" id="KW-0597">Phosphoprotein</keyword>
<proteinExistence type="predicted"/>
<protein>
    <recommendedName>
        <fullName evidence="8">DNA-binding response regulator</fullName>
    </recommendedName>
</protein>
<comment type="caution">
    <text evidence="7">The sequence shown here is derived from an EMBL/GenBank/DDBJ whole genome shotgun (WGS) entry which is preliminary data.</text>
</comment>
<accession>A0A0F9KGH1</accession>
<dbReference type="PANTHER" id="PTHR43214">
    <property type="entry name" value="TWO-COMPONENT RESPONSE REGULATOR"/>
    <property type="match status" value="1"/>
</dbReference>
<dbReference type="SMART" id="SM00448">
    <property type="entry name" value="REC"/>
    <property type="match status" value="1"/>
</dbReference>
<dbReference type="Pfam" id="PF00072">
    <property type="entry name" value="Response_reg"/>
    <property type="match status" value="1"/>
</dbReference>
<evidence type="ECO:0000256" key="2">
    <source>
        <dbReference type="ARBA" id="ARBA00023015"/>
    </source>
</evidence>
<dbReference type="PROSITE" id="PS50110">
    <property type="entry name" value="RESPONSE_REGULATORY"/>
    <property type="match status" value="1"/>
</dbReference>
<evidence type="ECO:0008006" key="8">
    <source>
        <dbReference type="Google" id="ProtNLM"/>
    </source>
</evidence>
<feature type="domain" description="Response regulatory" evidence="6">
    <location>
        <begin position="3"/>
        <end position="119"/>
    </location>
</feature>
<name>A0A0F9KGH1_9ZZZZ</name>
<dbReference type="GO" id="GO:0003677">
    <property type="term" value="F:DNA binding"/>
    <property type="evidence" value="ECO:0007669"/>
    <property type="project" value="UniProtKB-KW"/>
</dbReference>